<dbReference type="SUPFAM" id="SSF55120">
    <property type="entry name" value="Pseudouridine synthase"/>
    <property type="match status" value="1"/>
</dbReference>
<feature type="active site" evidence="7">
    <location>
        <position position="138"/>
    </location>
</feature>
<dbReference type="GO" id="GO:0160141">
    <property type="term" value="F:23S rRNA pseudouridine(955/2504/2580) synthase activity"/>
    <property type="evidence" value="ECO:0007669"/>
    <property type="project" value="UniProtKB-EC"/>
</dbReference>
<dbReference type="SMART" id="SM00363">
    <property type="entry name" value="S4"/>
    <property type="match status" value="1"/>
</dbReference>
<dbReference type="RefSeq" id="WP_039719481.1">
    <property type="nucleotide sequence ID" value="NZ_AWXV01000002.1"/>
</dbReference>
<accession>A0A0C1V8A4</accession>
<dbReference type="AlphaFoldDB" id="A0A0C1V8A4"/>
<evidence type="ECO:0000256" key="8">
    <source>
        <dbReference type="PROSITE-ProRule" id="PRU00182"/>
    </source>
</evidence>
<dbReference type="CDD" id="cd00165">
    <property type="entry name" value="S4"/>
    <property type="match status" value="1"/>
</dbReference>
<dbReference type="Pfam" id="PF00849">
    <property type="entry name" value="PseudoU_synth_2"/>
    <property type="match status" value="1"/>
</dbReference>
<proteinExistence type="inferred from homology"/>
<evidence type="ECO:0000256" key="9">
    <source>
        <dbReference type="RuleBase" id="RU362028"/>
    </source>
</evidence>
<feature type="domain" description="RNA-binding S4" evidence="10">
    <location>
        <begin position="15"/>
        <end position="74"/>
    </location>
</feature>
<dbReference type="HOGENOM" id="CLU_016902_1_1_6"/>
<dbReference type="InterPro" id="IPR002942">
    <property type="entry name" value="S4_RNA-bd"/>
</dbReference>
<name>A0A0C1V8A4_9ENTR</name>
<protein>
    <recommendedName>
        <fullName evidence="9">Pseudouridine synthase</fullName>
        <ecNumber evidence="9">5.4.99.-</ecNumber>
    </recommendedName>
</protein>
<dbReference type="GO" id="GO:0000455">
    <property type="term" value="P:enzyme-directed rRNA pseudouridine synthesis"/>
    <property type="evidence" value="ECO:0007669"/>
    <property type="project" value="TreeGrafter"/>
</dbReference>
<evidence type="ECO:0000256" key="7">
    <source>
        <dbReference type="PIRSR" id="PIRSR606225-1"/>
    </source>
</evidence>
<dbReference type="Gene3D" id="3.10.290.10">
    <property type="entry name" value="RNA-binding S4 domain"/>
    <property type="match status" value="1"/>
</dbReference>
<dbReference type="InterPro" id="IPR020103">
    <property type="entry name" value="PsdUridine_synth_cat_dom_sf"/>
</dbReference>
<reference evidence="11 12" key="1">
    <citation type="journal article" date="2014" name="G3 (Bethesda)">
        <title>Genome sequence of Candidatus Riesia pediculischaeffi, endosymbiont of chimpanzee lice, and genomic comparison of recently acquired endosymbionts from human and chimpanzee lice.</title>
        <authorList>
            <person name="Boyd B.M."/>
            <person name="Allen J.M."/>
            <person name="de Crecy-Lagard V."/>
            <person name="Reed D.L."/>
        </authorList>
    </citation>
    <scope>NUCLEOTIDE SEQUENCE [LARGE SCALE GENOMIC DNA]</scope>
    <source>
        <strain evidence="11 12">PTSU</strain>
    </source>
</reference>
<evidence type="ECO:0000256" key="5">
    <source>
        <dbReference type="ARBA" id="ARBA00022884"/>
    </source>
</evidence>
<dbReference type="Proteomes" id="UP000054529">
    <property type="component" value="Unassembled WGS sequence"/>
</dbReference>
<dbReference type="PANTHER" id="PTHR21600">
    <property type="entry name" value="MITOCHONDRIAL RNA PSEUDOURIDINE SYNTHASE"/>
    <property type="match status" value="1"/>
</dbReference>
<sequence>MKFNLIFVDKNFWHQRIDNFLFRTFKNVPKSLIYRFIRIGKIKINDRKIDPKYKVETKDIIKIPISFPYRKDIQYLPQKSKFYWIKKRVIYEDSEILVLDKPSGIPVHSGSKSTFGIIEILRQVFRDGNYLELIHRIDKETSGILLLARSITSLRTIQNQFRLKTVIKRYIFLAHGIWPDEVDRISCTLSKKKIKRRRIGESSKYDEKSETLFTVKERFSSFTLMVATPTTGRNHQIRLHAKYVNHPIVLDRRYGNRELDKLLKKSGLKRLFLHARSITINHPKNLVDLTFLSPIDKNLEQCLMWIRENDRK</sequence>
<dbReference type="InterPro" id="IPR006145">
    <property type="entry name" value="PsdUridine_synth_RsuA/RluA"/>
</dbReference>
<evidence type="ECO:0000256" key="1">
    <source>
        <dbReference type="ARBA" id="ARBA00000381"/>
    </source>
</evidence>
<keyword evidence="4" id="KW-0698">rRNA processing</keyword>
<dbReference type="Pfam" id="PF01479">
    <property type="entry name" value="S4"/>
    <property type="match status" value="1"/>
</dbReference>
<comment type="function">
    <text evidence="2">Responsible for synthesis of pseudouridine from uracil at positions 955, 2504 and 2580 in 23S ribosomal RNA.</text>
</comment>
<dbReference type="InterPro" id="IPR036986">
    <property type="entry name" value="S4_RNA-bd_sf"/>
</dbReference>
<dbReference type="InterPro" id="IPR050188">
    <property type="entry name" value="RluA_PseudoU_synthase"/>
</dbReference>
<comment type="catalytic activity">
    <reaction evidence="1">
        <text>uridine(955/2504/2580) in 23S rRNA = pseudouridine(955/2504/2580) in 23S rRNA</text>
        <dbReference type="Rhea" id="RHEA:42528"/>
        <dbReference type="Rhea" id="RHEA-COMP:10099"/>
        <dbReference type="Rhea" id="RHEA-COMP:10100"/>
        <dbReference type="ChEBI" id="CHEBI:65314"/>
        <dbReference type="ChEBI" id="CHEBI:65315"/>
        <dbReference type="EC" id="5.4.99.24"/>
    </reaction>
</comment>
<dbReference type="EMBL" id="AWXV01000002">
    <property type="protein sequence ID" value="KIE64088.1"/>
    <property type="molecule type" value="Genomic_DNA"/>
</dbReference>
<gene>
    <name evidence="11" type="ORF">P689_11959</name>
</gene>
<dbReference type="InterPro" id="IPR006224">
    <property type="entry name" value="PsdUridine_synth_RluA-like_CS"/>
</dbReference>
<dbReference type="PROSITE" id="PS50889">
    <property type="entry name" value="S4"/>
    <property type="match status" value="1"/>
</dbReference>
<evidence type="ECO:0000256" key="6">
    <source>
        <dbReference type="ARBA" id="ARBA00023235"/>
    </source>
</evidence>
<evidence type="ECO:0000313" key="11">
    <source>
        <dbReference type="EMBL" id="KIE64088.1"/>
    </source>
</evidence>
<dbReference type="PANTHER" id="PTHR21600:SF92">
    <property type="entry name" value="RIBOSOMAL LARGE SUBUNIT PSEUDOURIDINE SYNTHASE C"/>
    <property type="match status" value="1"/>
</dbReference>
<dbReference type="InterPro" id="IPR006225">
    <property type="entry name" value="PsdUridine_synth_RluC/D"/>
</dbReference>
<evidence type="ECO:0000313" key="12">
    <source>
        <dbReference type="Proteomes" id="UP000054529"/>
    </source>
</evidence>
<evidence type="ECO:0000259" key="10">
    <source>
        <dbReference type="SMART" id="SM00363"/>
    </source>
</evidence>
<comment type="caution">
    <text evidence="11">The sequence shown here is derived from an EMBL/GenBank/DDBJ whole genome shotgun (WGS) entry which is preliminary data.</text>
</comment>
<dbReference type="CDD" id="cd02869">
    <property type="entry name" value="PseudoU_synth_RluA_like"/>
    <property type="match status" value="1"/>
</dbReference>
<organism evidence="11 12">
    <name type="scientific">Candidatus Riesia pediculischaeffi PTSU</name>
    <dbReference type="NCBI Taxonomy" id="1401651"/>
    <lineage>
        <taxon>Bacteria</taxon>
        <taxon>Pseudomonadati</taxon>
        <taxon>Pseudomonadota</taxon>
        <taxon>Gammaproteobacteria</taxon>
        <taxon>Enterobacterales</taxon>
        <taxon>Enterobacteriaceae</taxon>
        <taxon>Candidatus Riesia</taxon>
    </lineage>
</organism>
<evidence type="ECO:0000256" key="3">
    <source>
        <dbReference type="ARBA" id="ARBA00010876"/>
    </source>
</evidence>
<dbReference type="EC" id="5.4.99.-" evidence="9"/>
<dbReference type="NCBIfam" id="TIGR00005">
    <property type="entry name" value="rluA_subfam"/>
    <property type="match status" value="1"/>
</dbReference>
<dbReference type="Gene3D" id="3.30.2350.10">
    <property type="entry name" value="Pseudouridine synthase"/>
    <property type="match status" value="1"/>
</dbReference>
<comment type="similarity">
    <text evidence="3 9">Belongs to the pseudouridine synthase RluA family.</text>
</comment>
<dbReference type="PATRIC" id="fig|1401651.3.peg.88"/>
<dbReference type="OrthoDB" id="9807829at2"/>
<dbReference type="SUPFAM" id="SSF55174">
    <property type="entry name" value="Alpha-L RNA-binding motif"/>
    <property type="match status" value="1"/>
</dbReference>
<comment type="catalytic activity">
    <reaction evidence="9">
        <text>a uridine in RNA = a pseudouridine in RNA</text>
        <dbReference type="Rhea" id="RHEA:48348"/>
        <dbReference type="Rhea" id="RHEA-COMP:12068"/>
        <dbReference type="Rhea" id="RHEA-COMP:12069"/>
        <dbReference type="ChEBI" id="CHEBI:65314"/>
        <dbReference type="ChEBI" id="CHEBI:65315"/>
    </reaction>
</comment>
<keyword evidence="6 9" id="KW-0413">Isomerase</keyword>
<keyword evidence="5 8" id="KW-0694">RNA-binding</keyword>
<evidence type="ECO:0000256" key="4">
    <source>
        <dbReference type="ARBA" id="ARBA00022552"/>
    </source>
</evidence>
<dbReference type="PROSITE" id="PS01129">
    <property type="entry name" value="PSI_RLU"/>
    <property type="match status" value="1"/>
</dbReference>
<dbReference type="GO" id="GO:0003723">
    <property type="term" value="F:RNA binding"/>
    <property type="evidence" value="ECO:0007669"/>
    <property type="project" value="UniProtKB-KW"/>
</dbReference>
<evidence type="ECO:0000256" key="2">
    <source>
        <dbReference type="ARBA" id="ARBA00002876"/>
    </source>
</evidence>